<dbReference type="EMBL" id="AF187532">
    <property type="protein sequence ID" value="AAF01818.1"/>
    <property type="molecule type" value="Genomic_DNA"/>
</dbReference>
<sequence length="324" mass="35589">MTAAWGAPLYPPWIPARPGRRRCGAGRRVRCPPVEPASRPRQEGRVSVVPALRQPSPSTNPEVRVRLIDLSSPVDSSQYEPDPVVHDVLTPRQGAEHMCAEMREHFGVEFSPDELPDGEFLSLDRITLTTHTGTHVDAPSHYGSRALYGDGVPRHIDQMPLEWFFGRGVVLDLTDAPTGTVSAARLEKELARTGCALRPGDIVLLHTGAQRHAGTPRYFTDFAGLDGPAVRMLLDHGVRVIGTDAFSLDAPFGHIIDRYRATGDRSVLWPAHVVGREREYCQIERLANLDRLPVSFGFRVCCFPVKVAGAGAGWTRAVALVDED</sequence>
<reference evidence="2" key="1">
    <citation type="journal article" date="1997" name="Mol. Gen. Genet.">
        <title>Characterization of Streptomyces nogalater genes encoding enzymes involved in glycosylation steps in nogalamycin biosynthesis.</title>
        <authorList>
            <person name="Torkkell S."/>
            <person name="Ylihonko K."/>
            <person name="Hakala J."/>
            <person name="Skurnik M."/>
            <person name="Mantsala P."/>
        </authorList>
    </citation>
    <scope>NUCLEOTIDE SEQUENCE</scope>
    <source>
        <strain evidence="2">ATCC27451</strain>
    </source>
</reference>
<dbReference type="GO" id="GO:0004061">
    <property type="term" value="F:arylformamidase activity"/>
    <property type="evidence" value="ECO:0007669"/>
    <property type="project" value="InterPro"/>
</dbReference>
<organism evidence="2">
    <name type="scientific">Streptomyces nogalater</name>
    <dbReference type="NCBI Taxonomy" id="38314"/>
    <lineage>
        <taxon>Bacteria</taxon>
        <taxon>Bacillati</taxon>
        <taxon>Actinomycetota</taxon>
        <taxon>Actinomycetes</taxon>
        <taxon>Kitasatosporales</taxon>
        <taxon>Streptomycetaceae</taxon>
        <taxon>Streptomyces</taxon>
    </lineage>
</organism>
<name>Q9RN54_STRNO</name>
<accession>Q9RN54</accession>
<dbReference type="InterPro" id="IPR037175">
    <property type="entry name" value="KFase_sf"/>
</dbReference>
<dbReference type="PANTHER" id="PTHR31118:SF12">
    <property type="entry name" value="CYCLASE-LIKE PROTEIN 2"/>
    <property type="match status" value="1"/>
</dbReference>
<reference evidence="2" key="2">
    <citation type="journal article" date="2000" name="Antimicrob. Agents Chemother.">
        <title>Identification of a cyclase gene dictating the C-9 stereochemistry of anthracyclines from Streptomyces nogalater.</title>
        <authorList>
            <person name="Torkkell S."/>
            <person name="Kunnari T."/>
            <person name="Palmu K."/>
            <person name="Hakala J."/>
            <person name="Mantsala P."/>
            <person name="Ylihonko K."/>
        </authorList>
    </citation>
    <scope>NUCLEOTIDE SEQUENCE</scope>
    <source>
        <strain evidence="2">ATCC27451</strain>
    </source>
</reference>
<dbReference type="Pfam" id="PF04199">
    <property type="entry name" value="Cyclase"/>
    <property type="match status" value="1"/>
</dbReference>
<feature type="region of interest" description="Disordered" evidence="1">
    <location>
        <begin position="32"/>
        <end position="60"/>
    </location>
</feature>
<evidence type="ECO:0000313" key="2">
    <source>
        <dbReference type="EMBL" id="AAF01818.1"/>
    </source>
</evidence>
<dbReference type="PANTHER" id="PTHR31118">
    <property type="entry name" value="CYCLASE-LIKE PROTEIN 2"/>
    <property type="match status" value="1"/>
</dbReference>
<evidence type="ECO:0000256" key="1">
    <source>
        <dbReference type="SAM" id="MobiDB-lite"/>
    </source>
</evidence>
<dbReference type="InterPro" id="IPR007325">
    <property type="entry name" value="KFase/CYL"/>
</dbReference>
<protein>
    <submittedName>
        <fullName evidence="2">Putative polyketide cyclase</fullName>
    </submittedName>
</protein>
<dbReference type="AlphaFoldDB" id="Q9RN54"/>
<dbReference type="GO" id="GO:0019441">
    <property type="term" value="P:L-tryptophan catabolic process to kynurenine"/>
    <property type="evidence" value="ECO:0007669"/>
    <property type="project" value="InterPro"/>
</dbReference>
<dbReference type="KEGG" id="ag:AAF01818"/>
<gene>
    <name evidence="2" type="primary">snoaM</name>
</gene>
<proteinExistence type="predicted"/>
<dbReference type="SUPFAM" id="SSF102198">
    <property type="entry name" value="Putative cyclase"/>
    <property type="match status" value="1"/>
</dbReference>
<dbReference type="Gene3D" id="3.50.30.50">
    <property type="entry name" value="Putative cyclase"/>
    <property type="match status" value="1"/>
</dbReference>